<accession>A0A5D0MIX1</accession>
<feature type="domain" description="4Fe-4S ferredoxin-type" evidence="2">
    <location>
        <begin position="26"/>
        <end position="63"/>
    </location>
</feature>
<keyword evidence="1" id="KW-0812">Transmembrane</keyword>
<gene>
    <name evidence="3" type="ORF">FXF47_08870</name>
</gene>
<evidence type="ECO:0000259" key="2">
    <source>
        <dbReference type="Pfam" id="PF12801"/>
    </source>
</evidence>
<feature type="transmembrane region" description="Helical" evidence="1">
    <location>
        <begin position="103"/>
        <end position="123"/>
    </location>
</feature>
<evidence type="ECO:0000313" key="4">
    <source>
        <dbReference type="Proteomes" id="UP000324143"/>
    </source>
</evidence>
<protein>
    <submittedName>
        <fullName evidence="3">4Fe-4S binding protein</fullName>
    </submittedName>
</protein>
<dbReference type="Proteomes" id="UP000324143">
    <property type="component" value="Unassembled WGS sequence"/>
</dbReference>
<feature type="transmembrane region" description="Helical" evidence="1">
    <location>
        <begin position="6"/>
        <end position="38"/>
    </location>
</feature>
<organism evidence="3 4">
    <name type="scientific">Candidatus Mcinerneyibacterium aminivorans</name>
    <dbReference type="NCBI Taxonomy" id="2703815"/>
    <lineage>
        <taxon>Bacteria</taxon>
        <taxon>Candidatus Macinerneyibacteriota</taxon>
        <taxon>Candidatus Mcinerneyibacteria</taxon>
        <taxon>Candidatus Mcinerneyibacteriales</taxon>
        <taxon>Candidatus Mcinerneyibacteriaceae</taxon>
        <taxon>Candidatus Mcinerneyibacterium</taxon>
    </lineage>
</organism>
<feature type="transmembrane region" description="Helical" evidence="1">
    <location>
        <begin position="76"/>
        <end position="97"/>
    </location>
</feature>
<feature type="domain" description="4Fe-4S ferredoxin-type" evidence="2">
    <location>
        <begin position="111"/>
        <end position="149"/>
    </location>
</feature>
<proteinExistence type="predicted"/>
<evidence type="ECO:0000256" key="1">
    <source>
        <dbReference type="SAM" id="Phobius"/>
    </source>
</evidence>
<comment type="caution">
    <text evidence="3">The sequence shown here is derived from an EMBL/GenBank/DDBJ whole genome shotgun (WGS) entry which is preliminary data.</text>
</comment>
<dbReference type="InterPro" id="IPR017896">
    <property type="entry name" value="4Fe4S_Fe-S-bd"/>
</dbReference>
<sequence>MRKKDVFIKIISLILFFILMCVLRLWYSLLFLFLIGILTTIYFKKRVYCFKICPAGTVQDFFSEENTNINKNPGKFIKYSIFTVFWFYIIFNIYMSYNNPYQLWQNLLRLIIISLGLMIFLQYRYSKRFWCKYLCPFGRILNLILKVIRS</sequence>
<keyword evidence="1" id="KW-1133">Transmembrane helix</keyword>
<dbReference type="Pfam" id="PF12801">
    <property type="entry name" value="Fer4_5"/>
    <property type="match status" value="2"/>
</dbReference>
<name>A0A5D0MIX1_9BACT</name>
<dbReference type="EMBL" id="VSIX01000129">
    <property type="protein sequence ID" value="TYB30509.1"/>
    <property type="molecule type" value="Genomic_DNA"/>
</dbReference>
<dbReference type="AlphaFoldDB" id="A0A5D0MIX1"/>
<reference evidence="3" key="1">
    <citation type="submission" date="2019-08" db="EMBL/GenBank/DDBJ databases">
        <title>Genomic characterization of a novel candidate phylum (ARYD3) from a high temperature, high salinity tertiary oil reservoir in north central Oklahoma, USA.</title>
        <authorList>
            <person name="Youssef N.H."/>
            <person name="Yadav A."/>
            <person name="Elshahed M.S."/>
        </authorList>
    </citation>
    <scope>NUCLEOTIDE SEQUENCE [LARGE SCALE GENOMIC DNA]</scope>
    <source>
        <strain evidence="3">ARYD3</strain>
    </source>
</reference>
<evidence type="ECO:0000313" key="3">
    <source>
        <dbReference type="EMBL" id="TYB30509.1"/>
    </source>
</evidence>
<keyword evidence="1" id="KW-0472">Membrane</keyword>
<keyword evidence="4" id="KW-1185">Reference proteome</keyword>